<dbReference type="Pfam" id="PF01869">
    <property type="entry name" value="BcrAD_BadFG"/>
    <property type="match status" value="1"/>
</dbReference>
<feature type="domain" description="ATPase BadF/BadG/BcrA/BcrD type" evidence="1">
    <location>
        <begin position="18"/>
        <end position="310"/>
    </location>
</feature>
<evidence type="ECO:0000259" key="1">
    <source>
        <dbReference type="Pfam" id="PF01869"/>
    </source>
</evidence>
<sequence>MGVRGGDAVSQALGGLVLGIDAGNTKTIALIADTSGAVLGWGRAGRSNIYVQRARALAALQTAVAQARASAGVDDRPFAALTLSAAGADWPEDFDVLAAELRRWNWARQLAVVNDAVGALRAGSLAGLGVTVVCGTSAGIAARSPGGAVWHTSYWQEPEGATQLAEHALRAVYRAELGIDPPTTLTAPVLAFFGVPDVKALLHSFTRRGRRPVPHLGRLARVLLDQADAGDATSLRIVRGHGASLGDYALAAARKVGLSGDYLLTTSGGVMRHQSPILRDALLTRVREQHGDIRWQASHHEPVFGAVLLALEAAGVTVDGAVFRRLEDTCPDEALFLT</sequence>
<comment type="caution">
    <text evidence="2">The sequence shown here is derived from an EMBL/GenBank/DDBJ whole genome shotgun (WGS) entry which is preliminary data.</text>
</comment>
<accession>A0A5C4Y5C9</accession>
<name>A0A5C4Y5C9_9DEIO</name>
<reference evidence="2 3" key="1">
    <citation type="submission" date="2019-06" db="EMBL/GenBank/DDBJ databases">
        <title>Genome sequence of Deinococcus radiopugnans ATCC 19172.</title>
        <authorList>
            <person name="Maclea K.S."/>
            <person name="Maynard C.R."/>
        </authorList>
    </citation>
    <scope>NUCLEOTIDE SEQUENCE [LARGE SCALE GENOMIC DNA]</scope>
    <source>
        <strain evidence="2 3">ATCC 19172</strain>
    </source>
</reference>
<dbReference type="Proteomes" id="UP000313988">
    <property type="component" value="Unassembled WGS sequence"/>
</dbReference>
<evidence type="ECO:0000313" key="2">
    <source>
        <dbReference type="EMBL" id="TNM71047.1"/>
    </source>
</evidence>
<dbReference type="PANTHER" id="PTHR43190:SF3">
    <property type="entry name" value="N-ACETYL-D-GLUCOSAMINE KINASE"/>
    <property type="match status" value="1"/>
</dbReference>
<dbReference type="EMBL" id="VDMO01000010">
    <property type="protein sequence ID" value="TNM71047.1"/>
    <property type="molecule type" value="Genomic_DNA"/>
</dbReference>
<proteinExistence type="predicted"/>
<dbReference type="SUPFAM" id="SSF53067">
    <property type="entry name" value="Actin-like ATPase domain"/>
    <property type="match status" value="2"/>
</dbReference>
<dbReference type="InterPro" id="IPR002731">
    <property type="entry name" value="ATPase_BadF"/>
</dbReference>
<dbReference type="OrthoDB" id="9772633at2"/>
<evidence type="ECO:0000313" key="3">
    <source>
        <dbReference type="Proteomes" id="UP000313988"/>
    </source>
</evidence>
<dbReference type="PANTHER" id="PTHR43190">
    <property type="entry name" value="N-ACETYL-D-GLUCOSAMINE KINASE"/>
    <property type="match status" value="1"/>
</dbReference>
<dbReference type="AlphaFoldDB" id="A0A5C4Y5C9"/>
<gene>
    <name evidence="2" type="ORF">FHR04_10995</name>
</gene>
<protein>
    <recommendedName>
        <fullName evidence="1">ATPase BadF/BadG/BcrA/BcrD type domain-containing protein</fullName>
    </recommendedName>
</protein>
<dbReference type="InterPro" id="IPR043129">
    <property type="entry name" value="ATPase_NBD"/>
</dbReference>
<dbReference type="Gene3D" id="3.30.420.40">
    <property type="match status" value="2"/>
</dbReference>
<dbReference type="InterPro" id="IPR052519">
    <property type="entry name" value="Euk-type_GlcNAc_Kinase"/>
</dbReference>
<organism evidence="2 3">
    <name type="scientific">Deinococcus radiopugnans ATCC 19172</name>
    <dbReference type="NCBI Taxonomy" id="585398"/>
    <lineage>
        <taxon>Bacteria</taxon>
        <taxon>Thermotogati</taxon>
        <taxon>Deinococcota</taxon>
        <taxon>Deinococci</taxon>
        <taxon>Deinococcales</taxon>
        <taxon>Deinococcaceae</taxon>
        <taxon>Deinococcus</taxon>
    </lineage>
</organism>